<dbReference type="OrthoDB" id="583592at2"/>
<dbReference type="SUPFAM" id="SSF56219">
    <property type="entry name" value="DNase I-like"/>
    <property type="match status" value="1"/>
</dbReference>
<keyword evidence="1" id="KW-0255">Endonuclease</keyword>
<dbReference type="AlphaFoldDB" id="F5YP31"/>
<dbReference type="KEGG" id="tpi:TREPR_3864"/>
<evidence type="ECO:0000313" key="1">
    <source>
        <dbReference type="EMBL" id="AEF86127.1"/>
    </source>
</evidence>
<dbReference type="HOGENOM" id="CLU_076018_0_0_12"/>
<dbReference type="Proteomes" id="UP000009223">
    <property type="component" value="Chromosome"/>
</dbReference>
<dbReference type="GO" id="GO:0004527">
    <property type="term" value="F:exonuclease activity"/>
    <property type="evidence" value="ECO:0007669"/>
    <property type="project" value="UniProtKB-KW"/>
</dbReference>
<name>F5YP31_TREPZ</name>
<keyword evidence="1" id="KW-0540">Nuclease</keyword>
<sequence>MSKLRIVSWNCHYGFSEEKQKTIMEADIFKGADIYIIPECKKSDWERLNYPKQNADWYSDGKDAKDSSGGINEERDLGIGIFCKNDITINRLAKYWSDDPSFRYVLPYQINKDGKDFILFAVWTKNKTDVTDPLDYVQKAHAAVDYYKNKNLLTGDVILIGDFNSNEIWDDCYKSNLNHTALVKKLSDYYIVNSAKKFDKEKIETYFYTYKSQKKKVTDDYCFISKPLLEKVTDFHIGDSKEWVETDLSDHCPIMVEFTL</sequence>
<accession>F5YP31</accession>
<organism evidence="1 2">
    <name type="scientific">Treponema primitia (strain ATCC BAA-887 / DSM 12427 / ZAS-2)</name>
    <dbReference type="NCBI Taxonomy" id="545694"/>
    <lineage>
        <taxon>Bacteria</taxon>
        <taxon>Pseudomonadati</taxon>
        <taxon>Spirochaetota</taxon>
        <taxon>Spirochaetia</taxon>
        <taxon>Spirochaetales</taxon>
        <taxon>Treponemataceae</taxon>
        <taxon>Treponema</taxon>
    </lineage>
</organism>
<dbReference type="STRING" id="545694.TREPR_3864"/>
<dbReference type="RefSeq" id="WP_015706477.1">
    <property type="nucleotide sequence ID" value="NC_015578.1"/>
</dbReference>
<reference evidence="1 2" key="2">
    <citation type="journal article" date="2011" name="ISME J.">
        <title>RNA-seq reveals cooperative metabolic interactions between two termite-gut spirochete species in co-culture.</title>
        <authorList>
            <person name="Rosenthal A.Z."/>
            <person name="Matson E.G."/>
            <person name="Eldar A."/>
            <person name="Leadbetter J.R."/>
        </authorList>
    </citation>
    <scope>NUCLEOTIDE SEQUENCE [LARGE SCALE GENOMIC DNA]</scope>
    <source>
        <strain evidence="2">ATCC BAA-887 / DSM 12427 / ZAS-2</strain>
    </source>
</reference>
<protein>
    <submittedName>
        <fullName evidence="1">Endonuclease/exonuclease/phosphatase family protein</fullName>
    </submittedName>
</protein>
<dbReference type="EMBL" id="CP001843">
    <property type="protein sequence ID" value="AEF86127.1"/>
    <property type="molecule type" value="Genomic_DNA"/>
</dbReference>
<proteinExistence type="predicted"/>
<gene>
    <name evidence="1" type="ordered locus">TREPR_3864</name>
</gene>
<keyword evidence="2" id="KW-1185">Reference proteome</keyword>
<reference evidence="2" key="1">
    <citation type="submission" date="2009-12" db="EMBL/GenBank/DDBJ databases">
        <title>Complete sequence of Treponema primitia strain ZAS-2.</title>
        <authorList>
            <person name="Tetu S.G."/>
            <person name="Matson E."/>
            <person name="Ren Q."/>
            <person name="Seshadri R."/>
            <person name="Elbourne L."/>
            <person name="Hassan K.A."/>
            <person name="Durkin A."/>
            <person name="Radune D."/>
            <person name="Mohamoud Y."/>
            <person name="Shay R."/>
            <person name="Jin S."/>
            <person name="Zhang X."/>
            <person name="Lucey K."/>
            <person name="Ballor N.R."/>
            <person name="Ottesen E."/>
            <person name="Rosenthal R."/>
            <person name="Allen A."/>
            <person name="Leadbetter J.R."/>
            <person name="Paulsen I.T."/>
        </authorList>
    </citation>
    <scope>NUCLEOTIDE SEQUENCE [LARGE SCALE GENOMIC DNA]</scope>
    <source>
        <strain evidence="2">ATCC BAA-887 / DSM 12427 / ZAS-2</strain>
    </source>
</reference>
<dbReference type="eggNOG" id="COG0708">
    <property type="taxonomic scope" value="Bacteria"/>
</dbReference>
<evidence type="ECO:0000313" key="2">
    <source>
        <dbReference type="Proteomes" id="UP000009223"/>
    </source>
</evidence>
<dbReference type="InterPro" id="IPR036691">
    <property type="entry name" value="Endo/exonu/phosph_ase_sf"/>
</dbReference>
<dbReference type="GO" id="GO:0004519">
    <property type="term" value="F:endonuclease activity"/>
    <property type="evidence" value="ECO:0007669"/>
    <property type="project" value="UniProtKB-KW"/>
</dbReference>
<keyword evidence="1" id="KW-0269">Exonuclease</keyword>
<keyword evidence="1" id="KW-0378">Hydrolase</keyword>
<dbReference type="Gene3D" id="3.60.10.10">
    <property type="entry name" value="Endonuclease/exonuclease/phosphatase"/>
    <property type="match status" value="1"/>
</dbReference>